<dbReference type="AlphaFoldDB" id="U2LEL1"/>
<evidence type="ECO:0000313" key="1">
    <source>
        <dbReference type="EMBL" id="ERK02736.1"/>
    </source>
</evidence>
<gene>
    <name evidence="1" type="ORF">HMPREF1218_1372</name>
</gene>
<proteinExistence type="predicted"/>
<evidence type="ECO:0000313" key="2">
    <source>
        <dbReference type="Proteomes" id="UP000016600"/>
    </source>
</evidence>
<keyword evidence="2" id="KW-1185">Reference proteome</keyword>
<protein>
    <submittedName>
        <fullName evidence="1">Uncharacterized protein</fullName>
    </submittedName>
</protein>
<dbReference type="PATRIC" id="fig|1081904.3.peg.989"/>
<sequence>MSGLSEQQTEFDKKKNSFQDLFEASFFVSIGDIIPQSVYDLDPKIGKKLRENKMIKTSKM</sequence>
<comment type="caution">
    <text evidence="1">The sequence shown here is derived from an EMBL/GenBank/DDBJ whole genome shotgun (WGS) entry which is preliminary data.</text>
</comment>
<dbReference type="EMBL" id="AWET01000021">
    <property type="protein sequence ID" value="ERK02736.1"/>
    <property type="molecule type" value="Genomic_DNA"/>
</dbReference>
<accession>U2LEL1</accession>
<organism evidence="1 2">
    <name type="scientific">Hoylesella pleuritidis F0068</name>
    <dbReference type="NCBI Taxonomy" id="1081904"/>
    <lineage>
        <taxon>Bacteria</taxon>
        <taxon>Pseudomonadati</taxon>
        <taxon>Bacteroidota</taxon>
        <taxon>Bacteroidia</taxon>
        <taxon>Bacteroidales</taxon>
        <taxon>Prevotellaceae</taxon>
        <taxon>Hoylesella</taxon>
    </lineage>
</organism>
<dbReference type="Proteomes" id="UP000016600">
    <property type="component" value="Unassembled WGS sequence"/>
</dbReference>
<name>U2LEL1_9BACT</name>
<reference evidence="1 2" key="1">
    <citation type="submission" date="2013-08" db="EMBL/GenBank/DDBJ databases">
        <authorList>
            <person name="Durkin A.S."/>
            <person name="Haft D.R."/>
            <person name="McCorrison J."/>
            <person name="Torralba M."/>
            <person name="Gillis M."/>
            <person name="Haft D.H."/>
            <person name="Methe B."/>
            <person name="Sutton G."/>
            <person name="Nelson K.E."/>
        </authorList>
    </citation>
    <scope>NUCLEOTIDE SEQUENCE [LARGE SCALE GENOMIC DNA]</scope>
    <source>
        <strain evidence="1 2">F0068</strain>
    </source>
</reference>